<keyword evidence="9" id="KW-0223">Dioxygenase</keyword>
<keyword evidence="8" id="KW-0847">Vitamin C</keyword>
<dbReference type="GO" id="GO:0031418">
    <property type="term" value="F:L-ascorbic acid binding"/>
    <property type="evidence" value="ECO:0007669"/>
    <property type="project" value="UniProtKB-KW"/>
</dbReference>
<evidence type="ECO:0000313" key="19">
    <source>
        <dbReference type="EMBL" id="CAF3820530.1"/>
    </source>
</evidence>
<evidence type="ECO:0000256" key="2">
    <source>
        <dbReference type="ARBA" id="ARBA00001962"/>
    </source>
</evidence>
<evidence type="ECO:0000256" key="9">
    <source>
        <dbReference type="ARBA" id="ARBA00022964"/>
    </source>
</evidence>
<comment type="subcellular location">
    <subcellularLocation>
        <location evidence="3">Membrane</location>
    </subcellularLocation>
</comment>
<evidence type="ECO:0000256" key="11">
    <source>
        <dbReference type="ARBA" id="ARBA00023002"/>
    </source>
</evidence>
<dbReference type="Gene3D" id="1.20.1070.10">
    <property type="entry name" value="Rhodopsin 7-helix transmembrane proteins"/>
    <property type="match status" value="1"/>
</dbReference>
<sequence length="616" mass="70634">MNLTIIDEDILIIYLSTIGLYVMRYVLMIMIVLGLIGNLFNVLVFHQKKFRSNPCSFYLITSAYENIIWIMASPLPRMLATFQLDLSENITLLCKIRRSLAYTCSSLSMASIAFATVDRYFVSSSQVEYRQLSSLRTAHRLILITALIYCLIFADMFYCLDIVGVPPSIVCTINTTRMCGLYNEIAHLVVLVFIPSMLILMFGCGTIGNVKRSRCHSRPQGNIIHRVDRQLMQMMIGQIVLIMVSYIPNTIQRIYLVVTLDLEKSPFRLQIEILSGQGTFIMTTLESSLSFYIMQQAMSAQRLETIGRHIQLSTQYKAEQQPEYRFTLANGILTKEQRDFYEKNGFIVIRNLVSLEALDRFRKRFKDVCTGKVETFGMTIMKDIAIAKSEFADGEKAITKIQDFTLDDELFKYCCLPEVVQYVENFIGPNVMAMHTMLINKPPDPGTQTSRHPLHQDLYYFPFRPADRIVCAWTAMEHIHRGNGCLVVLPGTHKGELQQHGYPEWEGGVNKMYHGIQKFDPNAERIHVEMWTGDTVFFHPILIHGSGTNRTDGFRKAISCHYAASECEYVECGDIQDLISKEVTAIFKKRTGIEEARFEDVWRVKSRLVKGERINL</sequence>
<dbReference type="GO" id="GO:0046872">
    <property type="term" value="F:metal ion binding"/>
    <property type="evidence" value="ECO:0007669"/>
    <property type="project" value="UniProtKB-KW"/>
</dbReference>
<keyword evidence="20" id="KW-1185">Reference proteome</keyword>
<comment type="cofactor">
    <cofactor evidence="1">
        <name>L-ascorbate</name>
        <dbReference type="ChEBI" id="CHEBI:38290"/>
    </cofactor>
</comment>
<keyword evidence="6 17" id="KW-0812">Transmembrane</keyword>
<evidence type="ECO:0000256" key="14">
    <source>
        <dbReference type="ARBA" id="ARBA00034809"/>
    </source>
</evidence>
<dbReference type="InterPro" id="IPR000276">
    <property type="entry name" value="GPCR_Rhodpsn"/>
</dbReference>
<comment type="pathway">
    <text evidence="4">Lipid metabolism; fatty acid metabolism.</text>
</comment>
<feature type="transmembrane region" description="Helical" evidence="17">
    <location>
        <begin position="231"/>
        <end position="248"/>
    </location>
</feature>
<name>A0A819CGU3_9BILA</name>
<dbReference type="GO" id="GO:0004930">
    <property type="term" value="F:G protein-coupled receptor activity"/>
    <property type="evidence" value="ECO:0007669"/>
    <property type="project" value="InterPro"/>
</dbReference>
<evidence type="ECO:0000256" key="12">
    <source>
        <dbReference type="ARBA" id="ARBA00023004"/>
    </source>
</evidence>
<dbReference type="PANTHER" id="PTHR21308">
    <property type="entry name" value="PHYTANOYL-COA ALPHA-HYDROXYLASE"/>
    <property type="match status" value="1"/>
</dbReference>
<evidence type="ECO:0000256" key="6">
    <source>
        <dbReference type="ARBA" id="ARBA00022692"/>
    </source>
</evidence>
<comment type="cofactor">
    <cofactor evidence="2">
        <name>Fe cation</name>
        <dbReference type="ChEBI" id="CHEBI:24875"/>
    </cofactor>
</comment>
<evidence type="ECO:0000256" key="3">
    <source>
        <dbReference type="ARBA" id="ARBA00004370"/>
    </source>
</evidence>
<dbReference type="InterPro" id="IPR017452">
    <property type="entry name" value="GPCR_Rhodpsn_7TM"/>
</dbReference>
<keyword evidence="11" id="KW-0560">Oxidoreductase</keyword>
<dbReference type="EMBL" id="CAJOBG010000485">
    <property type="protein sequence ID" value="CAF3820530.1"/>
    <property type="molecule type" value="Genomic_DNA"/>
</dbReference>
<evidence type="ECO:0000256" key="8">
    <source>
        <dbReference type="ARBA" id="ARBA00022896"/>
    </source>
</evidence>
<feature type="transmembrane region" description="Helical" evidence="17">
    <location>
        <begin position="141"/>
        <end position="165"/>
    </location>
</feature>
<proteinExistence type="inferred from homology"/>
<evidence type="ECO:0000256" key="16">
    <source>
        <dbReference type="ARBA" id="ARBA00034924"/>
    </source>
</evidence>
<dbReference type="InterPro" id="IPR047128">
    <property type="entry name" value="PhyH"/>
</dbReference>
<dbReference type="PANTHER" id="PTHR21308:SF1">
    <property type="entry name" value="PHYTANOYL-COA DIOXYGENASE, PEROXISOMAL"/>
    <property type="match status" value="1"/>
</dbReference>
<reference evidence="19" key="1">
    <citation type="submission" date="2021-02" db="EMBL/GenBank/DDBJ databases">
        <authorList>
            <person name="Nowell W R."/>
        </authorList>
    </citation>
    <scope>NUCLEOTIDE SEQUENCE</scope>
</reference>
<dbReference type="Pfam" id="PF00001">
    <property type="entry name" value="7tm_1"/>
    <property type="match status" value="1"/>
</dbReference>
<dbReference type="GO" id="GO:0001561">
    <property type="term" value="P:fatty acid alpha-oxidation"/>
    <property type="evidence" value="ECO:0007669"/>
    <property type="project" value="InterPro"/>
</dbReference>
<accession>A0A819CGU3</accession>
<evidence type="ECO:0000256" key="1">
    <source>
        <dbReference type="ARBA" id="ARBA00001961"/>
    </source>
</evidence>
<evidence type="ECO:0000256" key="4">
    <source>
        <dbReference type="ARBA" id="ARBA00004872"/>
    </source>
</evidence>
<dbReference type="AlphaFoldDB" id="A0A819CGU3"/>
<dbReference type="Gene3D" id="2.60.120.620">
    <property type="entry name" value="q2cbj1_9rhob like domain"/>
    <property type="match status" value="1"/>
</dbReference>
<protein>
    <recommendedName>
        <fullName evidence="14">phytanoyl-CoA dioxygenase</fullName>
        <ecNumber evidence="14">1.14.11.18</ecNumber>
    </recommendedName>
    <alternativeName>
        <fullName evidence="15">Phytanic acid oxidase</fullName>
    </alternativeName>
    <alternativeName>
        <fullName evidence="16">Phytanoyl-CoA alpha-hydroxylase</fullName>
    </alternativeName>
</protein>
<gene>
    <name evidence="19" type="ORF">OVN521_LOCUS5020</name>
</gene>
<evidence type="ECO:0000256" key="10">
    <source>
        <dbReference type="ARBA" id="ARBA00022989"/>
    </source>
</evidence>
<dbReference type="GO" id="GO:0005777">
    <property type="term" value="C:peroxisome"/>
    <property type="evidence" value="ECO:0007669"/>
    <property type="project" value="UniProtKB-ARBA"/>
</dbReference>
<evidence type="ECO:0000259" key="18">
    <source>
        <dbReference type="PROSITE" id="PS50262"/>
    </source>
</evidence>
<dbReference type="SUPFAM" id="SSF81321">
    <property type="entry name" value="Family A G protein-coupled receptor-like"/>
    <property type="match status" value="1"/>
</dbReference>
<dbReference type="EC" id="1.14.11.18" evidence="14"/>
<evidence type="ECO:0000256" key="13">
    <source>
        <dbReference type="ARBA" id="ARBA00023136"/>
    </source>
</evidence>
<evidence type="ECO:0000256" key="7">
    <source>
        <dbReference type="ARBA" id="ARBA00022723"/>
    </source>
</evidence>
<organism evidence="19 20">
    <name type="scientific">Rotaria magnacalcarata</name>
    <dbReference type="NCBI Taxonomy" id="392030"/>
    <lineage>
        <taxon>Eukaryota</taxon>
        <taxon>Metazoa</taxon>
        <taxon>Spiralia</taxon>
        <taxon>Gnathifera</taxon>
        <taxon>Rotifera</taxon>
        <taxon>Eurotatoria</taxon>
        <taxon>Bdelloidea</taxon>
        <taxon>Philodinida</taxon>
        <taxon>Philodinidae</taxon>
        <taxon>Rotaria</taxon>
    </lineage>
</organism>
<feature type="transmembrane region" description="Helical" evidence="17">
    <location>
        <begin position="185"/>
        <end position="210"/>
    </location>
</feature>
<dbReference type="FunFam" id="2.60.120.620:FF:000012">
    <property type="entry name" value="Phytanoyl-CoA dioxygenase, peroxisomal"/>
    <property type="match status" value="1"/>
</dbReference>
<evidence type="ECO:0000256" key="17">
    <source>
        <dbReference type="SAM" id="Phobius"/>
    </source>
</evidence>
<dbReference type="GO" id="GO:0048244">
    <property type="term" value="F:phytanoyl-CoA dioxygenase activity"/>
    <property type="evidence" value="ECO:0007669"/>
    <property type="project" value="UniProtKB-EC"/>
</dbReference>
<keyword evidence="7" id="KW-0479">Metal-binding</keyword>
<dbReference type="Proteomes" id="UP000663866">
    <property type="component" value="Unassembled WGS sequence"/>
</dbReference>
<keyword evidence="10 17" id="KW-1133">Transmembrane helix</keyword>
<evidence type="ECO:0000313" key="20">
    <source>
        <dbReference type="Proteomes" id="UP000663866"/>
    </source>
</evidence>
<comment type="similarity">
    <text evidence="5">Belongs to the PhyH family.</text>
</comment>
<dbReference type="InterPro" id="IPR008775">
    <property type="entry name" value="Phytyl_CoA_dOase-like"/>
</dbReference>
<dbReference type="SUPFAM" id="SSF51197">
    <property type="entry name" value="Clavaminate synthase-like"/>
    <property type="match status" value="1"/>
</dbReference>
<dbReference type="Pfam" id="PF05721">
    <property type="entry name" value="PhyH"/>
    <property type="match status" value="1"/>
</dbReference>
<keyword evidence="12" id="KW-0408">Iron</keyword>
<evidence type="ECO:0000256" key="15">
    <source>
        <dbReference type="ARBA" id="ARBA00034921"/>
    </source>
</evidence>
<evidence type="ECO:0000256" key="5">
    <source>
        <dbReference type="ARBA" id="ARBA00005830"/>
    </source>
</evidence>
<feature type="transmembrane region" description="Helical" evidence="17">
    <location>
        <begin position="25"/>
        <end position="45"/>
    </location>
</feature>
<dbReference type="GO" id="GO:0016020">
    <property type="term" value="C:membrane"/>
    <property type="evidence" value="ECO:0007669"/>
    <property type="project" value="UniProtKB-SubCell"/>
</dbReference>
<dbReference type="PROSITE" id="PS50262">
    <property type="entry name" value="G_PROTEIN_RECEP_F1_2"/>
    <property type="match status" value="1"/>
</dbReference>
<feature type="domain" description="G-protein coupled receptors family 1 profile" evidence="18">
    <location>
        <begin position="37"/>
        <end position="294"/>
    </location>
</feature>
<keyword evidence="13 17" id="KW-0472">Membrane</keyword>
<comment type="caution">
    <text evidence="19">The sequence shown here is derived from an EMBL/GenBank/DDBJ whole genome shotgun (WGS) entry which is preliminary data.</text>
</comment>